<feature type="transmembrane region" description="Helical" evidence="11">
    <location>
        <begin position="268"/>
        <end position="288"/>
    </location>
</feature>
<sequence>MVDTVTISEALSLALVGGLVALIIAAVFISQVLGYKEGSPASQRISALVQEGAQAFLKTEYKWLTAFVLVVGIIVLLVNPNPGTDGVFTMLAFWSGAILSAAAGYGGMLIATKANTRTEAACEDSLLAGLSVAFRAGAVMALTVVGFGILGMSALTLFLWGDDNLWNTMSGFGFGASSIALFARVGGGVFTKAADVGADLVGKVEAGIPEDDPRNPATIADNVGDNVGDVAGMGADLFESYVGSLIAASTLGFNDPAFKAYTTNAIALPFWIAGLGIFCSFIGTLVVIKRPLADNADLETLLWTIRYGIIVAGILVVILAAIVCTALFETAQAWELWGCIVVGLIAGQIVGFFTEYCTSYSYRPTISIAEASTTGPATVVIQGLGVGMISVIVPTVCVGIAILACNGLAGLYGVALAAVGMLSTLAITLATDAYGPVADNAGGIAEMDTDLTDANREMVRDRTDALDALGNTTAATGKGFAIGSAVLTSVGLIAAFMDAAGLQGKAVDLREPVVLTGVLIGACLPFIFAALTMLSVGKSAQAIIQEVRRQFALAPQLLEENSKFPITVDTPNGPESLPNYQRCVSYCTDAAIQEMLVPGAMSVFAPAVVGMLLGSYGLAGMLAGSLTSGFMLALTMANAGGAWDNAKKLVEKNAADYGGKGGERHAAVVAGDTVGDPFKDTSGPALNILIKLMSIVSLVLAPTFKTMDNPEGFGEAGVVGAIIVFVVVSFVCWYFTNRFDAANKKYAAEVEKLTASAKAAAAERKAEEGAAGGDEAKGEGGDEGGDEGGAAEGEAAAEGEDAGKEAEETTSPDEVKADV</sequence>
<keyword evidence="9 11" id="KW-0472">Membrane</keyword>
<proteinExistence type="inferred from homology"/>
<feature type="transmembrane region" description="Helical" evidence="11">
    <location>
        <begin position="603"/>
        <end position="626"/>
    </location>
</feature>
<dbReference type="GO" id="GO:0009678">
    <property type="term" value="F:diphosphate hydrolysis-driven proton transmembrane transporter activity"/>
    <property type="evidence" value="ECO:0007669"/>
    <property type="project" value="UniProtKB-EC"/>
</dbReference>
<evidence type="ECO:0000256" key="11">
    <source>
        <dbReference type="SAM" id="Phobius"/>
    </source>
</evidence>
<feature type="transmembrane region" description="Helical" evidence="11">
    <location>
        <begin position="308"/>
        <end position="328"/>
    </location>
</feature>
<evidence type="ECO:0000256" key="10">
    <source>
        <dbReference type="SAM" id="MobiDB-lite"/>
    </source>
</evidence>
<evidence type="ECO:0000313" key="12">
    <source>
        <dbReference type="EMBL" id="CAD8920155.1"/>
    </source>
</evidence>
<feature type="transmembrane region" description="Helical" evidence="11">
    <location>
        <begin position="132"/>
        <end position="159"/>
    </location>
</feature>
<dbReference type="EC" id="7.1.3.1" evidence="2"/>
<accession>A0A7S1GB81</accession>
<feature type="transmembrane region" description="Helical" evidence="11">
    <location>
        <begin position="379"/>
        <end position="404"/>
    </location>
</feature>
<dbReference type="EMBL" id="HBFS01020012">
    <property type="protein sequence ID" value="CAD8920155.1"/>
    <property type="molecule type" value="Transcribed_RNA"/>
</dbReference>
<keyword evidence="6" id="KW-1278">Translocase</keyword>
<dbReference type="Pfam" id="PF03030">
    <property type="entry name" value="H_PPase"/>
    <property type="match status" value="1"/>
</dbReference>
<feature type="transmembrane region" description="Helical" evidence="11">
    <location>
        <begin position="480"/>
        <end position="501"/>
    </location>
</feature>
<feature type="transmembrane region" description="Helical" evidence="11">
    <location>
        <begin position="411"/>
        <end position="430"/>
    </location>
</feature>
<keyword evidence="3" id="KW-0813">Transport</keyword>
<dbReference type="GO" id="GO:0004427">
    <property type="term" value="F:inorganic diphosphate phosphatase activity"/>
    <property type="evidence" value="ECO:0007669"/>
    <property type="project" value="InterPro"/>
</dbReference>
<feature type="transmembrane region" description="Helical" evidence="11">
    <location>
        <begin position="513"/>
        <end position="534"/>
    </location>
</feature>
<evidence type="ECO:0000256" key="7">
    <source>
        <dbReference type="ARBA" id="ARBA00022989"/>
    </source>
</evidence>
<dbReference type="AlphaFoldDB" id="A0A7S1GB81"/>
<organism evidence="12">
    <name type="scientific">Bicosoecida sp. CB-2014</name>
    <dbReference type="NCBI Taxonomy" id="1486930"/>
    <lineage>
        <taxon>Eukaryota</taxon>
        <taxon>Sar</taxon>
        <taxon>Stramenopiles</taxon>
        <taxon>Bigyra</taxon>
        <taxon>Opalozoa</taxon>
        <taxon>Bicosoecida</taxon>
    </lineage>
</organism>
<dbReference type="PANTHER" id="PTHR31998">
    <property type="entry name" value="K(+)-INSENSITIVE PYROPHOSPHATE-ENERGIZED PROTON PUMP"/>
    <property type="match status" value="1"/>
</dbReference>
<feature type="transmembrane region" description="Helical" evidence="11">
    <location>
        <begin position="716"/>
        <end position="736"/>
    </location>
</feature>
<keyword evidence="7 11" id="KW-1133">Transmembrane helix</keyword>
<comment type="subcellular location">
    <subcellularLocation>
        <location evidence="1">Endomembrane system</location>
        <topology evidence="1">Multi-pass membrane protein</topology>
    </subcellularLocation>
</comment>
<dbReference type="GO" id="GO:0012505">
    <property type="term" value="C:endomembrane system"/>
    <property type="evidence" value="ECO:0007669"/>
    <property type="project" value="UniProtKB-SubCell"/>
</dbReference>
<feature type="transmembrane region" description="Helical" evidence="11">
    <location>
        <begin position="335"/>
        <end position="354"/>
    </location>
</feature>
<dbReference type="InterPro" id="IPR004131">
    <property type="entry name" value="PPase-energised_H-pump"/>
</dbReference>
<name>A0A7S1GB81_9STRA</name>
<gene>
    <name evidence="12" type="ORF">BSP0115_LOCUS13417</name>
</gene>
<keyword evidence="8" id="KW-0406">Ion transport</keyword>
<keyword evidence="5" id="KW-0460">Magnesium</keyword>
<evidence type="ECO:0000256" key="2">
    <source>
        <dbReference type="ARBA" id="ARBA00013242"/>
    </source>
</evidence>
<dbReference type="NCBIfam" id="TIGR01104">
    <property type="entry name" value="V_PPase"/>
    <property type="match status" value="1"/>
</dbReference>
<dbReference type="NCBIfam" id="NF001960">
    <property type="entry name" value="PRK00733.3-5"/>
    <property type="match status" value="1"/>
</dbReference>
<evidence type="ECO:0000256" key="1">
    <source>
        <dbReference type="ARBA" id="ARBA00004127"/>
    </source>
</evidence>
<dbReference type="GO" id="GO:0016020">
    <property type="term" value="C:membrane"/>
    <property type="evidence" value="ECO:0007669"/>
    <property type="project" value="InterPro"/>
</dbReference>
<dbReference type="PIRSF" id="PIRSF001265">
    <property type="entry name" value="H+-PPase"/>
    <property type="match status" value="1"/>
</dbReference>
<evidence type="ECO:0000256" key="3">
    <source>
        <dbReference type="ARBA" id="ARBA00022448"/>
    </source>
</evidence>
<evidence type="ECO:0000256" key="4">
    <source>
        <dbReference type="ARBA" id="ARBA00022692"/>
    </source>
</evidence>
<feature type="transmembrane region" description="Helical" evidence="11">
    <location>
        <begin position="12"/>
        <end position="35"/>
    </location>
</feature>
<evidence type="ECO:0000256" key="9">
    <source>
        <dbReference type="ARBA" id="ARBA00023136"/>
    </source>
</evidence>
<evidence type="ECO:0000256" key="5">
    <source>
        <dbReference type="ARBA" id="ARBA00022842"/>
    </source>
</evidence>
<feature type="compositionally biased region" description="Basic and acidic residues" evidence="10">
    <location>
        <begin position="801"/>
        <end position="819"/>
    </location>
</feature>
<reference evidence="12" key="1">
    <citation type="submission" date="2021-01" db="EMBL/GenBank/DDBJ databases">
        <authorList>
            <person name="Corre E."/>
            <person name="Pelletier E."/>
            <person name="Niang G."/>
            <person name="Scheremetjew M."/>
            <person name="Finn R."/>
            <person name="Kale V."/>
            <person name="Holt S."/>
            <person name="Cochrane G."/>
            <person name="Meng A."/>
            <person name="Brown T."/>
            <person name="Cohen L."/>
        </authorList>
    </citation>
    <scope>NUCLEOTIDE SEQUENCE</scope>
    <source>
        <strain evidence="12">Ms1</strain>
    </source>
</reference>
<feature type="transmembrane region" description="Helical" evidence="11">
    <location>
        <begin position="61"/>
        <end position="79"/>
    </location>
</feature>
<evidence type="ECO:0000256" key="6">
    <source>
        <dbReference type="ARBA" id="ARBA00022967"/>
    </source>
</evidence>
<feature type="transmembrane region" description="Helical" evidence="11">
    <location>
        <begin position="685"/>
        <end position="704"/>
    </location>
</feature>
<feature type="transmembrane region" description="Helical" evidence="11">
    <location>
        <begin position="91"/>
        <end position="111"/>
    </location>
</feature>
<keyword evidence="4 11" id="KW-0812">Transmembrane</keyword>
<evidence type="ECO:0000256" key="8">
    <source>
        <dbReference type="ARBA" id="ARBA00023065"/>
    </source>
</evidence>
<dbReference type="HAMAP" id="MF_01129">
    <property type="entry name" value="PPase_energized_pump"/>
    <property type="match status" value="1"/>
</dbReference>
<protein>
    <recommendedName>
        <fullName evidence="2">H(+)-exporting diphosphatase</fullName>
        <ecNumber evidence="2">7.1.3.1</ecNumber>
    </recommendedName>
</protein>
<feature type="transmembrane region" description="Helical" evidence="11">
    <location>
        <begin position="165"/>
        <end position="183"/>
    </location>
</feature>
<feature type="region of interest" description="Disordered" evidence="10">
    <location>
        <begin position="759"/>
        <end position="819"/>
    </location>
</feature>
<feature type="compositionally biased region" description="Basic and acidic residues" evidence="10">
    <location>
        <begin position="761"/>
        <end position="780"/>
    </location>
</feature>